<dbReference type="GeneID" id="95353723"/>
<feature type="region of interest" description="Disordered" evidence="1">
    <location>
        <begin position="206"/>
        <end position="250"/>
    </location>
</feature>
<name>A0A919KT74_9ACTN</name>
<dbReference type="Proteomes" id="UP000617734">
    <property type="component" value="Unassembled WGS sequence"/>
</dbReference>
<feature type="compositionally biased region" description="Low complexity" evidence="1">
    <location>
        <begin position="207"/>
        <end position="244"/>
    </location>
</feature>
<sequence>MSTPPNPYGQPQYGYPPPAQPPYGQPPAPGFGPPPAAPGFGPPQPPAPGYGYPGGPVPPQPGPPAPPYGQPGFPPPGGGGMPPGGQPGWGQPVPQPPRRSKKVALKVVGAVVGVVVLVIGYFVVGPSVGSAAVGDCVKTSGVSDVDIVKCTDAKAQYKVIAKYTGTTDTSKCEANPDSTASVWGKSGRRSSRKTYVLCLGPLNGATPGASPKASSSAAPSASAKPSSKPSVPASSASAGNPVPSDVDRAKAGDCLRNDHETSANSTHDSNPDITMLPCSDSRAKYKVIAKVLGTTDGDTACAKYPDANSSYYQDNGITKFVLCLADVN</sequence>
<feature type="compositionally biased region" description="Pro residues" evidence="1">
    <location>
        <begin position="1"/>
        <end position="48"/>
    </location>
</feature>
<keyword evidence="2" id="KW-1133">Transmembrane helix</keyword>
<reference evidence="3" key="1">
    <citation type="journal article" date="2014" name="Int. J. Syst. Evol. Microbiol.">
        <title>Complete genome sequence of Corynebacterium casei LMG S-19264T (=DSM 44701T), isolated from a smear-ripened cheese.</title>
        <authorList>
            <consortium name="US DOE Joint Genome Institute (JGI-PGF)"/>
            <person name="Walter F."/>
            <person name="Albersmeier A."/>
            <person name="Kalinowski J."/>
            <person name="Ruckert C."/>
        </authorList>
    </citation>
    <scope>NUCLEOTIDE SEQUENCE</scope>
    <source>
        <strain evidence="3">JCM 4646</strain>
    </source>
</reference>
<keyword evidence="2" id="KW-0812">Transmembrane</keyword>
<feature type="region of interest" description="Disordered" evidence="1">
    <location>
        <begin position="1"/>
        <end position="98"/>
    </location>
</feature>
<dbReference type="EMBL" id="BNBO01000015">
    <property type="protein sequence ID" value="GHH71502.1"/>
    <property type="molecule type" value="Genomic_DNA"/>
</dbReference>
<gene>
    <name evidence="3" type="ORF">GCM10018781_32890</name>
</gene>
<feature type="compositionally biased region" description="Gly residues" evidence="1">
    <location>
        <begin position="78"/>
        <end position="88"/>
    </location>
</feature>
<proteinExistence type="predicted"/>
<keyword evidence="2" id="KW-0472">Membrane</keyword>
<comment type="caution">
    <text evidence="3">The sequence shown here is derived from an EMBL/GenBank/DDBJ whole genome shotgun (WGS) entry which is preliminary data.</text>
</comment>
<accession>A0A919KT74</accession>
<feature type="transmembrane region" description="Helical" evidence="2">
    <location>
        <begin position="103"/>
        <end position="124"/>
    </location>
</feature>
<evidence type="ECO:0000313" key="4">
    <source>
        <dbReference type="Proteomes" id="UP000617734"/>
    </source>
</evidence>
<dbReference type="AlphaFoldDB" id="A0A919KT74"/>
<protein>
    <submittedName>
        <fullName evidence="3">Uncharacterized protein</fullName>
    </submittedName>
</protein>
<evidence type="ECO:0000313" key="3">
    <source>
        <dbReference type="EMBL" id="GHH71502.1"/>
    </source>
</evidence>
<feature type="compositionally biased region" description="Pro residues" evidence="1">
    <location>
        <begin position="55"/>
        <end position="77"/>
    </location>
</feature>
<keyword evidence="4" id="KW-1185">Reference proteome</keyword>
<evidence type="ECO:0000256" key="1">
    <source>
        <dbReference type="SAM" id="MobiDB-lite"/>
    </source>
</evidence>
<evidence type="ECO:0000256" key="2">
    <source>
        <dbReference type="SAM" id="Phobius"/>
    </source>
</evidence>
<dbReference type="RefSeq" id="WP_190211560.1">
    <property type="nucleotide sequence ID" value="NZ_BNBO01000015.1"/>
</dbReference>
<reference evidence="3" key="2">
    <citation type="submission" date="2020-09" db="EMBL/GenBank/DDBJ databases">
        <authorList>
            <person name="Sun Q."/>
            <person name="Ohkuma M."/>
        </authorList>
    </citation>
    <scope>NUCLEOTIDE SEQUENCE</scope>
    <source>
        <strain evidence="3">JCM 4646</strain>
    </source>
</reference>
<organism evidence="3 4">
    <name type="scientific">Kitasatospora indigofera</name>
    <dbReference type="NCBI Taxonomy" id="67307"/>
    <lineage>
        <taxon>Bacteria</taxon>
        <taxon>Bacillati</taxon>
        <taxon>Actinomycetota</taxon>
        <taxon>Actinomycetes</taxon>
        <taxon>Kitasatosporales</taxon>
        <taxon>Streptomycetaceae</taxon>
        <taxon>Kitasatospora</taxon>
    </lineage>
</organism>